<dbReference type="PANTHER" id="PTHR11669:SF0">
    <property type="entry name" value="PROTEIN STICHEL-LIKE 2"/>
    <property type="match status" value="1"/>
</dbReference>
<name>A0A0F9EL53_9ZZZZ</name>
<evidence type="ECO:0000313" key="2">
    <source>
        <dbReference type="EMBL" id="KKL45635.1"/>
    </source>
</evidence>
<reference evidence="2" key="1">
    <citation type="journal article" date="2015" name="Nature">
        <title>Complex archaea that bridge the gap between prokaryotes and eukaryotes.</title>
        <authorList>
            <person name="Spang A."/>
            <person name="Saw J.H."/>
            <person name="Jorgensen S.L."/>
            <person name="Zaremba-Niedzwiedzka K."/>
            <person name="Martijn J."/>
            <person name="Lind A.E."/>
            <person name="van Eijk R."/>
            <person name="Schleper C."/>
            <person name="Guy L."/>
            <person name="Ettema T.J."/>
        </authorList>
    </citation>
    <scope>NUCLEOTIDE SEQUENCE</scope>
</reference>
<dbReference type="AlphaFoldDB" id="A0A0F9EL53"/>
<comment type="caution">
    <text evidence="2">The sequence shown here is derived from an EMBL/GenBank/DDBJ whole genome shotgun (WGS) entry which is preliminary data.</text>
</comment>
<feature type="domain" description="AAA+ ATPase" evidence="1">
    <location>
        <begin position="33"/>
        <end position="152"/>
    </location>
</feature>
<dbReference type="GO" id="GO:0006261">
    <property type="term" value="P:DNA-templated DNA replication"/>
    <property type="evidence" value="ECO:0007669"/>
    <property type="project" value="TreeGrafter"/>
</dbReference>
<sequence>MSLYRKYRPGEFDKVVGNQDMVEYLERAIKEDSPHVFLLHGPTGCGKTTIARIIADQLGASGIDLDEINTANFRGIDTAREIIKQSRYTPMGKARVWIIDECHKLTTDAQNALLKLFEDTPEKAFFILCTTEPNKVLPTIKGRCIQLEVKPLNDEEMFRLLKSIVKAEGEKLKKIVYEEIIRVSFGLPRNAIQILERILNHPAKKRIQLVEQAAAELSESIELCRALMQNEPWKKVSGILKGLKEKDPESIRRHVLGYFQSVLLGRANDKAAFVIEKFRDPFYDSGFPKLVLACYIVIKG</sequence>
<accession>A0A0F9EL53</accession>
<dbReference type="SMART" id="SM00382">
    <property type="entry name" value="AAA"/>
    <property type="match status" value="1"/>
</dbReference>
<evidence type="ECO:0000259" key="1">
    <source>
        <dbReference type="SMART" id="SM00382"/>
    </source>
</evidence>
<dbReference type="EMBL" id="LAZR01034317">
    <property type="protein sequence ID" value="KKL45635.1"/>
    <property type="molecule type" value="Genomic_DNA"/>
</dbReference>
<dbReference type="InterPro" id="IPR027417">
    <property type="entry name" value="P-loop_NTPase"/>
</dbReference>
<dbReference type="SUPFAM" id="SSF52540">
    <property type="entry name" value="P-loop containing nucleoside triphosphate hydrolases"/>
    <property type="match status" value="1"/>
</dbReference>
<organism evidence="2">
    <name type="scientific">marine sediment metagenome</name>
    <dbReference type="NCBI Taxonomy" id="412755"/>
    <lineage>
        <taxon>unclassified sequences</taxon>
        <taxon>metagenomes</taxon>
        <taxon>ecological metagenomes</taxon>
    </lineage>
</organism>
<dbReference type="Gene3D" id="3.40.50.300">
    <property type="entry name" value="P-loop containing nucleotide triphosphate hydrolases"/>
    <property type="match status" value="1"/>
</dbReference>
<gene>
    <name evidence="2" type="ORF">LCGC14_2353650</name>
</gene>
<dbReference type="InterPro" id="IPR050238">
    <property type="entry name" value="DNA_Rep/Repair_Clamp_Loader"/>
</dbReference>
<proteinExistence type="predicted"/>
<protein>
    <recommendedName>
        <fullName evidence="1">AAA+ ATPase domain-containing protein</fullName>
    </recommendedName>
</protein>
<dbReference type="PANTHER" id="PTHR11669">
    <property type="entry name" value="REPLICATION FACTOR C / DNA POLYMERASE III GAMMA-TAU SUBUNIT"/>
    <property type="match status" value="1"/>
</dbReference>
<dbReference type="CDD" id="cd00009">
    <property type="entry name" value="AAA"/>
    <property type="match status" value="1"/>
</dbReference>
<dbReference type="Pfam" id="PF13177">
    <property type="entry name" value="DNA_pol3_delta2"/>
    <property type="match status" value="1"/>
</dbReference>
<dbReference type="InterPro" id="IPR003593">
    <property type="entry name" value="AAA+_ATPase"/>
</dbReference>